<dbReference type="EMBL" id="CP035037">
    <property type="protein sequence ID" value="QAB18533.1"/>
    <property type="molecule type" value="Genomic_DNA"/>
</dbReference>
<keyword evidence="2" id="KW-0378">Hydrolase</keyword>
<dbReference type="Gene3D" id="2.60.40.10">
    <property type="entry name" value="Immunoglobulins"/>
    <property type="match status" value="1"/>
</dbReference>
<evidence type="ECO:0000256" key="4">
    <source>
        <dbReference type="ARBA" id="ARBA00023295"/>
    </source>
</evidence>
<evidence type="ECO:0000256" key="8">
    <source>
        <dbReference type="SAM" id="SignalP"/>
    </source>
</evidence>
<dbReference type="SUPFAM" id="SSF52743">
    <property type="entry name" value="Subtilisin-like"/>
    <property type="match status" value="1"/>
</dbReference>
<dbReference type="InterPro" id="IPR023828">
    <property type="entry name" value="Peptidase_S8_Ser-AS"/>
</dbReference>
<dbReference type="SUPFAM" id="SSF49265">
    <property type="entry name" value="Fibronectin type III"/>
    <property type="match status" value="1"/>
</dbReference>
<gene>
    <name evidence="10" type="ORF">Leucomu_11965</name>
</gene>
<sequence length="863" mass="87405">MRASMRRGIAACAAIPLLILFAAPAAHAEGEEQDPASTLSGRIAEAAASGAATPEEIAEAAALPVDGEGSLTFDSAERITGSVMFDAAPDEAQLAAVRASGAEIETVLEMFAAATVKIAPEHLEALAAVPGVASAIPALKPFTGTDRSTAVVGLRGEIAALTGAAPAVAPAAATPAGAPCGPIPIEADAPLNADDARSGFGVDGTGVTIGIISDSFAKTTAPTSWQNDVESGALPGPENPCGRTLPVEIVSDQQSGSDEGRAMAQLVHGIAPGAKLLFADAGSSDIGMAQNIFNLAQAGADIIVDDITWPSETYYQQGFISVAIEEVKAQGITYFTSAGNSTGIGSSGASTGKPISSWQTTAYRPTACPAWLLDPSGDPLDGQTVDCLDFDPDPAADTPYDTLQIRDNLYNGQAQLQPIGSIGEPLHGVTTGYVLRFYEVVDAATDDVELIGQVGQFGPTHPGFMGAVTVDENTEVRMVMVRTAHDPDPAARQPAVFLSFIRGGGAIADRAHLGNAELGAAATDWVGETVFGHGADGSAISVASLHWDDPAQVRDYSSLGPGTLLYEPVRTDAAAPSARLPQPVIVPTPHVAAVDGTQTTFFGEDEGAPGAPEYRFYGTSAAAPNAAAVAALGLSYAPGLRGAALGQLVLETARGTAAGGPVNPYAPGFSDAEVFGAGIVDANALLERIYADSPTPGQIAGFATTAVTHTSLTLGWQAAIDADRYVIELFTGEPVPANAVEASQLAADQLSHAFTGLSPATAYTVRLTPFSVLGKAGTAAVLPVTTANAPVVPTPQPVPQPAPDPQSAGAKNLRQTGGESSTPLIIGAVALVVLGGAAVALAVAQRRKRAAANGMDEAGDDIG</sequence>
<feature type="signal peptide" evidence="8">
    <location>
        <begin position="1"/>
        <end position="28"/>
    </location>
</feature>
<feature type="compositionally biased region" description="Pro residues" evidence="6">
    <location>
        <begin position="792"/>
        <end position="804"/>
    </location>
</feature>
<feature type="transmembrane region" description="Helical" evidence="7">
    <location>
        <begin position="824"/>
        <end position="844"/>
    </location>
</feature>
<dbReference type="Gene3D" id="3.40.50.200">
    <property type="entry name" value="Peptidase S8/S53 domain"/>
    <property type="match status" value="2"/>
</dbReference>
<evidence type="ECO:0000256" key="2">
    <source>
        <dbReference type="ARBA" id="ARBA00022801"/>
    </source>
</evidence>
<organism evidence="10 11">
    <name type="scientific">Leucobacter muris</name>
    <dbReference type="NCBI Taxonomy" id="1935379"/>
    <lineage>
        <taxon>Bacteria</taxon>
        <taxon>Bacillati</taxon>
        <taxon>Actinomycetota</taxon>
        <taxon>Actinomycetes</taxon>
        <taxon>Micrococcales</taxon>
        <taxon>Microbacteriaceae</taxon>
        <taxon>Leucobacter</taxon>
    </lineage>
</organism>
<dbReference type="PROSITE" id="PS00138">
    <property type="entry name" value="SUBTILASE_SER"/>
    <property type="match status" value="1"/>
</dbReference>
<protein>
    <recommendedName>
        <fullName evidence="9">Fibronectin type-III domain-containing protein</fullName>
    </recommendedName>
</protein>
<dbReference type="CDD" id="cd00063">
    <property type="entry name" value="FN3"/>
    <property type="match status" value="1"/>
</dbReference>
<evidence type="ECO:0000313" key="10">
    <source>
        <dbReference type="EMBL" id="QAB18533.1"/>
    </source>
</evidence>
<dbReference type="InterPro" id="IPR036852">
    <property type="entry name" value="Peptidase_S8/S53_dom_sf"/>
</dbReference>
<keyword evidence="7" id="KW-1133">Transmembrane helix</keyword>
<evidence type="ECO:0000313" key="11">
    <source>
        <dbReference type="Proteomes" id="UP000285768"/>
    </source>
</evidence>
<dbReference type="PROSITE" id="PS50853">
    <property type="entry name" value="FN3"/>
    <property type="match status" value="1"/>
</dbReference>
<evidence type="ECO:0000256" key="6">
    <source>
        <dbReference type="SAM" id="MobiDB-lite"/>
    </source>
</evidence>
<keyword evidence="7" id="KW-0812">Transmembrane</keyword>
<feature type="domain" description="Fibronectin type-III" evidence="9">
    <location>
        <begin position="695"/>
        <end position="789"/>
    </location>
</feature>
<dbReference type="InterPro" id="IPR000209">
    <property type="entry name" value="Peptidase_S8/S53_dom"/>
</dbReference>
<dbReference type="SMART" id="SM00060">
    <property type="entry name" value="FN3"/>
    <property type="match status" value="1"/>
</dbReference>
<dbReference type="Proteomes" id="UP000285768">
    <property type="component" value="Chromosome"/>
</dbReference>
<accession>A0ABX5QHF9</accession>
<keyword evidence="5" id="KW-0119">Carbohydrate metabolism</keyword>
<feature type="region of interest" description="Disordered" evidence="6">
    <location>
        <begin position="792"/>
        <end position="816"/>
    </location>
</feature>
<proteinExistence type="predicted"/>
<keyword evidence="3" id="KW-0720">Serine protease</keyword>
<reference evidence="10 11" key="1">
    <citation type="submission" date="2019-01" db="EMBL/GenBank/DDBJ databases">
        <title>Leucobacter muris sp. nov. isolated from the nose of a laboratory mouse.</title>
        <authorList>
            <person name="Benga L."/>
            <person name="Sproeer C."/>
            <person name="Schumann P."/>
            <person name="Verbarg S."/>
            <person name="Bunk B."/>
            <person name="Engelhardt E."/>
            <person name="Benten P.M."/>
            <person name="Sager M."/>
        </authorList>
    </citation>
    <scope>NUCLEOTIDE SEQUENCE [LARGE SCALE GENOMIC DNA]</scope>
    <source>
        <strain evidence="10 11">DSM 101948</strain>
    </source>
</reference>
<evidence type="ECO:0000256" key="1">
    <source>
        <dbReference type="ARBA" id="ARBA00022670"/>
    </source>
</evidence>
<evidence type="ECO:0000256" key="7">
    <source>
        <dbReference type="SAM" id="Phobius"/>
    </source>
</evidence>
<keyword evidence="11" id="KW-1185">Reference proteome</keyword>
<keyword evidence="7" id="KW-0472">Membrane</keyword>
<name>A0ABX5QHF9_9MICO</name>
<dbReference type="RefSeq" id="WP_128387363.1">
    <property type="nucleotide sequence ID" value="NZ_CP035037.1"/>
</dbReference>
<dbReference type="InterPro" id="IPR003961">
    <property type="entry name" value="FN3_dom"/>
</dbReference>
<keyword evidence="1" id="KW-0645">Protease</keyword>
<keyword evidence="4" id="KW-0326">Glycosidase</keyword>
<dbReference type="InterPro" id="IPR036116">
    <property type="entry name" value="FN3_sf"/>
</dbReference>
<dbReference type="InterPro" id="IPR013783">
    <property type="entry name" value="Ig-like_fold"/>
</dbReference>
<keyword evidence="5" id="KW-0624">Polysaccharide degradation</keyword>
<evidence type="ECO:0000256" key="5">
    <source>
        <dbReference type="ARBA" id="ARBA00023326"/>
    </source>
</evidence>
<feature type="chain" id="PRO_5046247615" description="Fibronectin type-III domain-containing protein" evidence="8">
    <location>
        <begin position="29"/>
        <end position="863"/>
    </location>
</feature>
<evidence type="ECO:0000256" key="3">
    <source>
        <dbReference type="ARBA" id="ARBA00022825"/>
    </source>
</evidence>
<evidence type="ECO:0000259" key="9">
    <source>
        <dbReference type="PROSITE" id="PS50853"/>
    </source>
</evidence>
<keyword evidence="8" id="KW-0732">Signal</keyword>
<dbReference type="Pfam" id="PF00082">
    <property type="entry name" value="Peptidase_S8"/>
    <property type="match status" value="1"/>
</dbReference>